<dbReference type="GO" id="GO:0051536">
    <property type="term" value="F:iron-sulfur cluster binding"/>
    <property type="evidence" value="ECO:0007669"/>
    <property type="project" value="UniProtKB-KW"/>
</dbReference>
<gene>
    <name evidence="5" type="ORF">HNP65_001902</name>
</gene>
<dbReference type="AlphaFoldDB" id="A0A841GW37"/>
<proteinExistence type="predicted"/>
<dbReference type="SUPFAM" id="SSF54862">
    <property type="entry name" value="4Fe-4S ferredoxins"/>
    <property type="match status" value="1"/>
</dbReference>
<protein>
    <submittedName>
        <fullName evidence="5">Uncharacterized protein (DUF39 family)/ferredoxin</fullName>
    </submittedName>
</protein>
<dbReference type="InterPro" id="IPR017900">
    <property type="entry name" value="4Fe4S_Fe_S_CS"/>
</dbReference>
<evidence type="ECO:0000256" key="3">
    <source>
        <dbReference type="ARBA" id="ARBA00023014"/>
    </source>
</evidence>
<dbReference type="Pfam" id="PF00037">
    <property type="entry name" value="Fer4"/>
    <property type="match status" value="1"/>
</dbReference>
<dbReference type="Gene3D" id="3.30.70.20">
    <property type="match status" value="1"/>
</dbReference>
<keyword evidence="1" id="KW-0479">Metal-binding</keyword>
<evidence type="ECO:0000313" key="5">
    <source>
        <dbReference type="EMBL" id="MBB6063431.1"/>
    </source>
</evidence>
<comment type="caution">
    <text evidence="5">The sequence shown here is derived from an EMBL/GenBank/DDBJ whole genome shotgun (WGS) entry which is preliminary data.</text>
</comment>
<keyword evidence="2" id="KW-0408">Iron</keyword>
<evidence type="ECO:0000256" key="1">
    <source>
        <dbReference type="ARBA" id="ARBA00022723"/>
    </source>
</evidence>
<dbReference type="EMBL" id="JACHEX010000007">
    <property type="protein sequence ID" value="MBB6063431.1"/>
    <property type="molecule type" value="Genomic_DNA"/>
</dbReference>
<dbReference type="GO" id="GO:0046872">
    <property type="term" value="F:metal ion binding"/>
    <property type="evidence" value="ECO:0007669"/>
    <property type="project" value="UniProtKB-KW"/>
</dbReference>
<reference evidence="5 6" key="1">
    <citation type="submission" date="2020-08" db="EMBL/GenBank/DDBJ databases">
        <title>Genomic Encyclopedia of Type Strains, Phase IV (KMG-IV): sequencing the most valuable type-strain genomes for metagenomic binning, comparative biology and taxonomic classification.</title>
        <authorList>
            <person name="Goeker M."/>
        </authorList>
    </citation>
    <scope>NUCLEOTIDE SEQUENCE [LARGE SCALE GENOMIC DNA]</scope>
    <source>
        <strain evidence="5 6">DSM 13481</strain>
    </source>
</reference>
<evidence type="ECO:0000313" key="6">
    <source>
        <dbReference type="Proteomes" id="UP000555828"/>
    </source>
</evidence>
<dbReference type="PROSITE" id="PS51379">
    <property type="entry name" value="4FE4S_FER_2"/>
    <property type="match status" value="1"/>
</dbReference>
<organism evidence="5 6">
    <name type="scientific">Thermosipho japonicus</name>
    <dbReference type="NCBI Taxonomy" id="90323"/>
    <lineage>
        <taxon>Bacteria</taxon>
        <taxon>Thermotogati</taxon>
        <taxon>Thermotogota</taxon>
        <taxon>Thermotogae</taxon>
        <taxon>Thermotogales</taxon>
        <taxon>Fervidobacteriaceae</taxon>
        <taxon>Thermosipho</taxon>
    </lineage>
</organism>
<dbReference type="InterPro" id="IPR002708">
    <property type="entry name" value="HcyBio"/>
</dbReference>
<name>A0A841GW37_9BACT</name>
<dbReference type="InterPro" id="IPR017896">
    <property type="entry name" value="4Fe4S_Fe-S-bd"/>
</dbReference>
<keyword evidence="3" id="KW-0411">Iron-sulfur</keyword>
<dbReference type="Pfam" id="PF01837">
    <property type="entry name" value="HcyBio"/>
    <property type="match status" value="1"/>
</dbReference>
<dbReference type="PROSITE" id="PS00198">
    <property type="entry name" value="4FE4S_FER_1"/>
    <property type="match status" value="1"/>
</dbReference>
<dbReference type="Proteomes" id="UP000555828">
    <property type="component" value="Unassembled WGS sequence"/>
</dbReference>
<sequence length="432" mass="48262">MRTFEEINEKIKKGKVVVLTAEEAVNLSKEKGVKYVYENVDVVTTGTFSPMCSSGVFFNFGHTTPPMRMEEIKLDGVTVHGGLAAVDGFLGATQEDGIGGSYVIEKLISGQDVFLSANAKGTDCYPRKKIEGYINKELINEFYFFNPRNVYQNYSAATNGSNKTIYTYMGKLLPNYSNVTYATSGELSPLLKDPKLKTIGIGTRIFFGGTQGYIVWQGTQYNPSTEDIPKNPSRTLAVIGNAKEMSREYIRAAKFKGYGVTIFIGIGIPIPILDEEMAYYVTRSNSDLVTTVRDYSKHDKPIIREVTYQELKSNKIKLNGKYVKTAPITSMNVSRKIANELKRQITNREFFLTKPVAYLPSKSDYKKLNTKSNKQEKLIKNECVNCGLCTGYCNALYIENDTVKFERTKCTNCGVCSDVCPVGIKLPWGLIN</sequence>
<feature type="domain" description="4Fe-4S ferredoxin-type" evidence="4">
    <location>
        <begin position="401"/>
        <end position="429"/>
    </location>
</feature>
<accession>A0A841GW37</accession>
<keyword evidence="6" id="KW-1185">Reference proteome</keyword>
<evidence type="ECO:0000259" key="4">
    <source>
        <dbReference type="PROSITE" id="PS51379"/>
    </source>
</evidence>
<evidence type="ECO:0000256" key="2">
    <source>
        <dbReference type="ARBA" id="ARBA00023004"/>
    </source>
</evidence>
<dbReference type="RefSeq" id="WP_184620001.1">
    <property type="nucleotide sequence ID" value="NZ_JACHEX010000007.1"/>
</dbReference>